<evidence type="ECO:0000256" key="6">
    <source>
        <dbReference type="ARBA" id="ARBA00012232"/>
    </source>
</evidence>
<comment type="subcellular location">
    <subcellularLocation>
        <location evidence="4 17">Cytoplasm</location>
    </subcellularLocation>
</comment>
<dbReference type="GO" id="GO:0009401">
    <property type="term" value="P:phosphoenolpyruvate-dependent sugar phosphotransferase system"/>
    <property type="evidence" value="ECO:0007669"/>
    <property type="project" value="UniProtKB-KW"/>
</dbReference>
<keyword evidence="14 17" id="KW-0418">Kinase</keyword>
<dbReference type="AlphaFoldDB" id="A0A1B4V1R5"/>
<evidence type="ECO:0000256" key="16">
    <source>
        <dbReference type="ARBA" id="ARBA00033235"/>
    </source>
</evidence>
<dbReference type="PANTHER" id="PTHR46244">
    <property type="entry name" value="PHOSPHOENOLPYRUVATE-PROTEIN PHOSPHOTRANSFERASE"/>
    <property type="match status" value="1"/>
</dbReference>
<evidence type="ECO:0000256" key="8">
    <source>
        <dbReference type="ARBA" id="ARBA00022448"/>
    </source>
</evidence>
<keyword evidence="25" id="KW-1185">Reference proteome</keyword>
<evidence type="ECO:0000256" key="7">
    <source>
        <dbReference type="ARBA" id="ARBA00016544"/>
    </source>
</evidence>
<reference evidence="24 25" key="1">
    <citation type="submission" date="2015-08" db="EMBL/GenBank/DDBJ databases">
        <title>Complete genome sequence of Sulfurifustis variabilis.</title>
        <authorList>
            <person name="Miura A."/>
            <person name="Kojima H."/>
            <person name="Fukui M."/>
        </authorList>
    </citation>
    <scope>NUCLEOTIDE SEQUENCE [LARGE SCALE GENOMIC DNA]</scope>
    <source>
        <strain evidence="25">skN76</strain>
    </source>
</reference>
<dbReference type="GO" id="GO:0016301">
    <property type="term" value="F:kinase activity"/>
    <property type="evidence" value="ECO:0007669"/>
    <property type="project" value="UniProtKB-KW"/>
</dbReference>
<keyword evidence="11 17" id="KW-0808">Transferase</keyword>
<dbReference type="InterPro" id="IPR015813">
    <property type="entry name" value="Pyrv/PenolPyrv_kinase-like_dom"/>
</dbReference>
<proteinExistence type="inferred from homology"/>
<comment type="function">
    <text evidence="3 17">General (non sugar-specific) component of the phosphoenolpyruvate-dependent sugar phosphotransferase system (sugar PTS). This major carbohydrate active-transport system catalyzes the phosphorylation of incoming sugar substrates concomitantly with their translocation across the cell membrane. Enzyme I transfers the phosphoryl group from phosphoenolpyruvate (PEP) to the phosphoryl carrier protein (HPr).</text>
</comment>
<evidence type="ECO:0000256" key="2">
    <source>
        <dbReference type="ARBA" id="ARBA00001946"/>
    </source>
</evidence>
<feature type="domain" description="PEP-utilising enzyme mobile" evidence="21">
    <location>
        <begin position="157"/>
        <end position="228"/>
    </location>
</feature>
<dbReference type="RefSeq" id="WP_096458615.1">
    <property type="nucleotide sequence ID" value="NZ_AP014936.1"/>
</dbReference>
<dbReference type="InterPro" id="IPR024692">
    <property type="entry name" value="PTS_EI"/>
</dbReference>
<keyword evidence="8 17" id="KW-0813">Transport</keyword>
<feature type="binding site" evidence="19">
    <location>
        <position position="469"/>
    </location>
    <ligand>
        <name>phosphoenolpyruvate</name>
        <dbReference type="ChEBI" id="CHEBI:58702"/>
    </ligand>
</feature>
<evidence type="ECO:0000313" key="24">
    <source>
        <dbReference type="EMBL" id="BAU47195.1"/>
    </source>
</evidence>
<dbReference type="PRINTS" id="PR01736">
    <property type="entry name" value="PHPHTRNFRASE"/>
</dbReference>
<dbReference type="Gene3D" id="3.50.30.10">
    <property type="entry name" value="Phosphohistidine domain"/>
    <property type="match status" value="1"/>
</dbReference>
<dbReference type="GO" id="GO:0005737">
    <property type="term" value="C:cytoplasm"/>
    <property type="evidence" value="ECO:0007669"/>
    <property type="project" value="UniProtKB-SubCell"/>
</dbReference>
<feature type="active site" description="Tele-phosphohistidine intermediate" evidence="18">
    <location>
        <position position="192"/>
    </location>
</feature>
<evidence type="ECO:0000256" key="15">
    <source>
        <dbReference type="ARBA" id="ARBA00022842"/>
    </source>
</evidence>
<dbReference type="Gene3D" id="1.10.274.10">
    <property type="entry name" value="PtsI, HPr-binding domain"/>
    <property type="match status" value="1"/>
</dbReference>
<dbReference type="SUPFAM" id="SSF52009">
    <property type="entry name" value="Phosphohistidine domain"/>
    <property type="match status" value="1"/>
</dbReference>
<evidence type="ECO:0000256" key="17">
    <source>
        <dbReference type="PIRNR" id="PIRNR000732"/>
    </source>
</evidence>
<feature type="active site" description="Proton donor" evidence="18">
    <location>
        <position position="506"/>
    </location>
</feature>
<sequence>MLALHGVGVSDGISVGRATVLARELPEIVEYTLAPDQLDAEIARFLHAVKSARRQLVKIRDHIPPDAPAEAVSFIDTHVMILDDKMISEAPMEIIREQRRNAEWALKMQSDRLGEMFERMDDAYLRNKKTDVAQVVDRILRNLLAKADEDETERLGESEIVVAHDLTPADTVMLKHKRVHAFVTNMGGPISHTAILARSLGIPAIVSVHNATRYVRSGDQVIVDGKRGVLIVSPDEATITEYRRRQREILKRREALTRLRKARAVTLDGERVRLYANIELPGDVKAAVEAHAEGIGLYRTEFLYMNRPQPPDEEEQFRAYARVARALAGKPVTIRTLDLGADKQVDGHGRTALTANPALGLRAVRLCLHDPALFRPQLRAILRASAIGKVRIMIPMLSSQDELFRVLDLVEETKSSLKRAREKFNPRVPIGGMVEVPAAALSADLFAPYLDFFSIGTNDLIQYTLAIDRVDDAVNYLYDPLHPAVLRLIALTLEAGRKARIPVAMCGEMAGDPRYTRLLLGLGLKEFSMHPATLLQVKQNVRASDLKSLARFARRVLKTPDTHAVHALVDEANEGSD</sequence>
<dbReference type="InterPro" id="IPR008731">
    <property type="entry name" value="PTS_EIN"/>
</dbReference>
<keyword evidence="15 17" id="KW-0460">Magnesium</keyword>
<dbReference type="Proteomes" id="UP000218899">
    <property type="component" value="Chromosome"/>
</dbReference>
<evidence type="ECO:0000256" key="3">
    <source>
        <dbReference type="ARBA" id="ARBA00002728"/>
    </source>
</evidence>
<evidence type="ECO:0000259" key="21">
    <source>
        <dbReference type="Pfam" id="PF00391"/>
    </source>
</evidence>
<feature type="binding site" evidence="20">
    <location>
        <position position="435"/>
    </location>
    <ligand>
        <name>Mg(2+)</name>
        <dbReference type="ChEBI" id="CHEBI:18420"/>
    </ligand>
</feature>
<keyword evidence="9 17" id="KW-0963">Cytoplasm</keyword>
<dbReference type="InterPro" id="IPR023151">
    <property type="entry name" value="PEP_util_CS"/>
</dbReference>
<evidence type="ECO:0000256" key="5">
    <source>
        <dbReference type="ARBA" id="ARBA00007837"/>
    </source>
</evidence>
<evidence type="ECO:0000259" key="22">
    <source>
        <dbReference type="Pfam" id="PF02896"/>
    </source>
</evidence>
<protein>
    <recommendedName>
        <fullName evidence="7 17">Phosphoenolpyruvate-protein phosphotransferase</fullName>
        <ecNumber evidence="6 17">2.7.3.9</ecNumber>
    </recommendedName>
    <alternativeName>
        <fullName evidence="16 17">Phosphotransferase system, enzyme I</fullName>
    </alternativeName>
</protein>
<dbReference type="InterPro" id="IPR050499">
    <property type="entry name" value="PEP-utilizing_PTS_enzyme"/>
</dbReference>
<feature type="domain" description="PEP-utilising enzyme C-terminal" evidence="22">
    <location>
        <begin position="256"/>
        <end position="544"/>
    </location>
</feature>
<dbReference type="Pfam" id="PF00391">
    <property type="entry name" value="PEP-utilizers"/>
    <property type="match status" value="1"/>
</dbReference>
<feature type="binding site" evidence="19">
    <location>
        <position position="299"/>
    </location>
    <ligand>
        <name>phosphoenolpyruvate</name>
        <dbReference type="ChEBI" id="CHEBI:58702"/>
    </ligand>
</feature>
<keyword evidence="13 17" id="KW-0479">Metal-binding</keyword>
<dbReference type="KEGG" id="sva:SVA_0616"/>
<dbReference type="GO" id="GO:0008965">
    <property type="term" value="F:phosphoenolpyruvate-protein phosphotransferase activity"/>
    <property type="evidence" value="ECO:0007669"/>
    <property type="project" value="UniProtKB-EC"/>
</dbReference>
<dbReference type="GO" id="GO:0046872">
    <property type="term" value="F:metal ion binding"/>
    <property type="evidence" value="ECO:0007669"/>
    <property type="project" value="UniProtKB-KW"/>
</dbReference>
<evidence type="ECO:0000256" key="9">
    <source>
        <dbReference type="ARBA" id="ARBA00022490"/>
    </source>
</evidence>
<dbReference type="Pfam" id="PF05524">
    <property type="entry name" value="PEP-utilisers_N"/>
    <property type="match status" value="1"/>
</dbReference>
<evidence type="ECO:0000313" key="25">
    <source>
        <dbReference type="Proteomes" id="UP000218899"/>
    </source>
</evidence>
<dbReference type="EMBL" id="AP014936">
    <property type="protein sequence ID" value="BAU47195.1"/>
    <property type="molecule type" value="Genomic_DNA"/>
</dbReference>
<evidence type="ECO:0000256" key="10">
    <source>
        <dbReference type="ARBA" id="ARBA00022597"/>
    </source>
</evidence>
<dbReference type="EC" id="2.7.3.9" evidence="6 17"/>
<gene>
    <name evidence="24" type="ORF">SVA_0616</name>
</gene>
<feature type="binding site" evidence="19">
    <location>
        <position position="335"/>
    </location>
    <ligand>
        <name>phosphoenolpyruvate</name>
        <dbReference type="ChEBI" id="CHEBI:58702"/>
    </ligand>
</feature>
<evidence type="ECO:0000256" key="12">
    <source>
        <dbReference type="ARBA" id="ARBA00022683"/>
    </source>
</evidence>
<dbReference type="InterPro" id="IPR040442">
    <property type="entry name" value="Pyrv_kinase-like_dom_sf"/>
</dbReference>
<organism evidence="24 25">
    <name type="scientific">Sulfurifustis variabilis</name>
    <dbReference type="NCBI Taxonomy" id="1675686"/>
    <lineage>
        <taxon>Bacteria</taxon>
        <taxon>Pseudomonadati</taxon>
        <taxon>Pseudomonadota</taxon>
        <taxon>Gammaproteobacteria</taxon>
        <taxon>Acidiferrobacterales</taxon>
        <taxon>Acidiferrobacteraceae</taxon>
        <taxon>Sulfurifustis</taxon>
    </lineage>
</organism>
<dbReference type="InterPro" id="IPR006318">
    <property type="entry name" value="PTS_EI-like"/>
</dbReference>
<evidence type="ECO:0000256" key="18">
    <source>
        <dbReference type="PIRSR" id="PIRSR000732-1"/>
    </source>
</evidence>
<comment type="cofactor">
    <cofactor evidence="2 17 20">
        <name>Mg(2+)</name>
        <dbReference type="ChEBI" id="CHEBI:18420"/>
    </cofactor>
</comment>
<keyword evidence="24" id="KW-0670">Pyruvate</keyword>
<keyword evidence="10 17" id="KW-0762">Sugar transport</keyword>
<dbReference type="PIRSF" id="PIRSF000732">
    <property type="entry name" value="PTS_enzyme_I"/>
    <property type="match status" value="1"/>
</dbReference>
<comment type="similarity">
    <text evidence="5 17">Belongs to the PEP-utilizing enzyme family.</text>
</comment>
<dbReference type="InterPro" id="IPR036618">
    <property type="entry name" value="PtsI_HPr-bd_sf"/>
</dbReference>
<evidence type="ECO:0000256" key="14">
    <source>
        <dbReference type="ARBA" id="ARBA00022777"/>
    </source>
</evidence>
<evidence type="ECO:0000259" key="23">
    <source>
        <dbReference type="Pfam" id="PF05524"/>
    </source>
</evidence>
<dbReference type="SUPFAM" id="SSF51621">
    <property type="entry name" value="Phosphoenolpyruvate/pyruvate domain"/>
    <property type="match status" value="1"/>
</dbReference>
<dbReference type="PROSITE" id="PS00742">
    <property type="entry name" value="PEP_ENZYMES_2"/>
    <property type="match status" value="1"/>
</dbReference>
<name>A0A1B4V1R5_9GAMM</name>
<dbReference type="InterPro" id="IPR000121">
    <property type="entry name" value="PEP_util_C"/>
</dbReference>
<evidence type="ECO:0000256" key="1">
    <source>
        <dbReference type="ARBA" id="ARBA00000683"/>
    </source>
</evidence>
<dbReference type="OrthoDB" id="9765468at2"/>
<feature type="domain" description="Phosphotransferase system enzyme I N-terminal" evidence="23">
    <location>
        <begin position="5"/>
        <end position="127"/>
    </location>
</feature>
<evidence type="ECO:0000256" key="20">
    <source>
        <dbReference type="PIRSR" id="PIRSR000732-3"/>
    </source>
</evidence>
<evidence type="ECO:0000256" key="19">
    <source>
        <dbReference type="PIRSR" id="PIRSR000732-2"/>
    </source>
</evidence>
<evidence type="ECO:0000256" key="4">
    <source>
        <dbReference type="ARBA" id="ARBA00004496"/>
    </source>
</evidence>
<dbReference type="InterPro" id="IPR036637">
    <property type="entry name" value="Phosphohistidine_dom_sf"/>
</dbReference>
<keyword evidence="12 17" id="KW-0598">Phosphotransferase system</keyword>
<dbReference type="NCBIfam" id="TIGR01417">
    <property type="entry name" value="PTS_I_fam"/>
    <property type="match status" value="1"/>
</dbReference>
<dbReference type="Pfam" id="PF02896">
    <property type="entry name" value="PEP-utilizers_C"/>
    <property type="match status" value="1"/>
</dbReference>
<dbReference type="SUPFAM" id="SSF47831">
    <property type="entry name" value="Enzyme I of the PEP:sugar phosphotransferase system HPr-binding (sub)domain"/>
    <property type="match status" value="1"/>
</dbReference>
<feature type="binding site" evidence="19">
    <location>
        <begin position="458"/>
        <end position="459"/>
    </location>
    <ligand>
        <name>phosphoenolpyruvate</name>
        <dbReference type="ChEBI" id="CHEBI:58702"/>
    </ligand>
</feature>
<comment type="catalytic activity">
    <reaction evidence="1 17">
        <text>L-histidyl-[protein] + phosphoenolpyruvate = N(pros)-phospho-L-histidyl-[protein] + pyruvate</text>
        <dbReference type="Rhea" id="RHEA:23880"/>
        <dbReference type="Rhea" id="RHEA-COMP:9745"/>
        <dbReference type="Rhea" id="RHEA-COMP:9746"/>
        <dbReference type="ChEBI" id="CHEBI:15361"/>
        <dbReference type="ChEBI" id="CHEBI:29979"/>
        <dbReference type="ChEBI" id="CHEBI:58702"/>
        <dbReference type="ChEBI" id="CHEBI:64837"/>
        <dbReference type="EC" id="2.7.3.9"/>
    </reaction>
</comment>
<feature type="binding site" evidence="20">
    <location>
        <position position="459"/>
    </location>
    <ligand>
        <name>Mg(2+)</name>
        <dbReference type="ChEBI" id="CHEBI:18420"/>
    </ligand>
</feature>
<accession>A0A1B4V1R5</accession>
<evidence type="ECO:0000256" key="11">
    <source>
        <dbReference type="ARBA" id="ARBA00022679"/>
    </source>
</evidence>
<evidence type="ECO:0000256" key="13">
    <source>
        <dbReference type="ARBA" id="ARBA00022723"/>
    </source>
</evidence>
<dbReference type="InterPro" id="IPR008279">
    <property type="entry name" value="PEP-util_enz_mobile_dom"/>
</dbReference>
<dbReference type="Gene3D" id="3.20.20.60">
    <property type="entry name" value="Phosphoenolpyruvate-binding domains"/>
    <property type="match status" value="1"/>
</dbReference>
<dbReference type="PANTHER" id="PTHR46244:SF3">
    <property type="entry name" value="PHOSPHOENOLPYRUVATE-PROTEIN PHOSPHOTRANSFERASE"/>
    <property type="match status" value="1"/>
</dbReference>